<dbReference type="EMBL" id="JAKMXF010000049">
    <property type="protein sequence ID" value="KAI6659783.1"/>
    <property type="molecule type" value="Genomic_DNA"/>
</dbReference>
<keyword evidence="1" id="KW-0677">Repeat</keyword>
<evidence type="ECO:0000313" key="10">
    <source>
        <dbReference type="Proteomes" id="UP001165289"/>
    </source>
</evidence>
<dbReference type="CDD" id="cd00593">
    <property type="entry name" value="RIBOc"/>
    <property type="match status" value="2"/>
</dbReference>
<accession>A0AAV7KFY4</accession>
<dbReference type="GO" id="GO:0004525">
    <property type="term" value="F:ribonuclease III activity"/>
    <property type="evidence" value="ECO:0007669"/>
    <property type="project" value="InterPro"/>
</dbReference>
<evidence type="ECO:0000256" key="5">
    <source>
        <dbReference type="ARBA" id="ARBA00022840"/>
    </source>
</evidence>
<reference evidence="9 10" key="1">
    <citation type="journal article" date="2023" name="BMC Biol.">
        <title>The compact genome of the sponge Oopsacas minuta (Hexactinellida) is lacking key metazoan core genes.</title>
        <authorList>
            <person name="Santini S."/>
            <person name="Schenkelaars Q."/>
            <person name="Jourda C."/>
            <person name="Duchesne M."/>
            <person name="Belahbib H."/>
            <person name="Rocher C."/>
            <person name="Selva M."/>
            <person name="Riesgo A."/>
            <person name="Vervoort M."/>
            <person name="Leys S.P."/>
            <person name="Kodjabachian L."/>
            <person name="Le Bivic A."/>
            <person name="Borchiellini C."/>
            <person name="Claverie J.M."/>
            <person name="Renard E."/>
        </authorList>
    </citation>
    <scope>NUCLEOTIDE SEQUENCE [LARGE SCALE GENOMIC DNA]</scope>
    <source>
        <strain evidence="9">SPO-2</strain>
    </source>
</reference>
<evidence type="ECO:0000256" key="2">
    <source>
        <dbReference type="ARBA" id="ARBA00022741"/>
    </source>
</evidence>
<dbReference type="InterPro" id="IPR027417">
    <property type="entry name" value="P-loop_NTPase"/>
</dbReference>
<dbReference type="Pfam" id="PF00636">
    <property type="entry name" value="Ribonuclease_3"/>
    <property type="match status" value="2"/>
</dbReference>
<keyword evidence="10" id="KW-1185">Reference proteome</keyword>
<dbReference type="InterPro" id="IPR005034">
    <property type="entry name" value="Dicer_dimerisation"/>
</dbReference>
<gene>
    <name evidence="9" type="ORF">LOD99_10638</name>
</gene>
<dbReference type="SUPFAM" id="SSF52540">
    <property type="entry name" value="P-loop containing nucleoside triphosphate hydrolases"/>
    <property type="match status" value="1"/>
</dbReference>
<keyword evidence="3" id="KW-0378">Hydrolase</keyword>
<sequence length="1518" mass="177139">MENVPCFSPTEDWEAEIHSDIKVFEKSGGLISMDRLSSPDEFENNLNNLDEIIPQNIDLKASKLHRHVENTATDQSYHQTLLVEEILTSNSILFLDRFVKRMFTTVLVIRALCQEILGRFFQDKLDCCSPLDRSNFRRSVVVCTPKLLSHYHYYLCEYLPKMLKTMIISGSVLSWNLERFENVMEMAHVFITTQQVLYDLLKSHLFISDFNLIVFDDVYYNYTDENNRIIDLYKQAKIDIPKRVIPRILGLSFCLFKGVISNPNSKIVRDYLLNLSSQFNSRIITSQKLLESSRSLKQPIYLILPYSKEDASGLHLYLEEKLNEYISFLRGINSHSISIRQELLNELNSKKVNGSIYSPRLIIFDLDMLISISTDIYSIIREIGYWGSFTICMNYLQMLKHVYTDFQNQIIVSAIINLTSILQYYTYQILKIKEPTMNDISTKFSIFINELKLRCYEKRFNAIIIINNKTTAYIISEYLKVLSNQYRDYECFKVEHLLSPDSYCSLYHSTQGDYYTIIEKFRVKELNLLITDDDLLNTVDLPICDAVIVFNRITDFAFFTLSQSIIRDNGGIYLCLSKQDEQHKVSSEIQSYVKFGILYREIILSDFIPIDLHIDSDNCDTDMYRNNLCGPLTTLNAIPILERYCQFLVGARDSDLYTNYKPIYKCESRKEVSYFTGDLHFEYKYDILLPKSSFMVNYISLSDMWSNSKLSAKRLAACEVCKELYEKGELNENMTPKIRWIKQCENYMSFSRHPDEQEIQLYQIKVADCLGSPIQSNQKIYMQSYYLTEDGHNSNISRSIKSFALLSESMLNLHKFPSIVLNNNNKRINYVKSTVEFLEPLTVTLSESELQDVHLFNSTMFRFTLGNKGSVEYDYSQSDKRYLIVPTQINCVNRSGICSYTTSIDFKILKTLKNWPFLTERFRENQDANYYIGMIVKKNYTSNSFTDKTNYFHVIDSDPLIHIDSLPPDKSNASSYTEYFKKFHHVQLTNTNQVSLILEPFPNIILNRLKRYESNLGLQTKMDKQNQESLSFPELLSPVPLLGTLTPEYQAIPSVCRRIEAFLLTQELCDKLKLKLPILSCLTALTLKRTEEGFNLERQEFFGDVCLGFIVVNHLFLMFPNENQGVLSCILSNRVKNSLLFKLSLEQEIHLPQYISGREFNPRTNWYPPGFIVTNIKETMQLNDTVSKDTRACDIDFSTFDSPIKTLSPSIYTHQELSDKSIADSFEALLAVIISNSGLSSLIVFLYRFDSLSVIREIEPELIENISTNYVYDPDHFKENPFYFYLQGKHCINYIYSKYYRPNYWSLETYKNYLKYFHNTHILFAVEKLNYFYEMSQKDIYTLVQALTHDSYIMNSFTPSYHRLMFLGDAIVNYLIASYLMTHAPDYYLPKDLHIIKTCVLLNINLARICIKHEFHKEILLTNPQLHTGIDVFIHFVKNINEQAFFQKQLSLVSQCISGKIFIEDTVHESQKVLSDIYKSLVGSIYIISKYDLVQVWMCFGEELSDCVEIFLKQYSTI</sequence>
<dbReference type="SMART" id="SM00535">
    <property type="entry name" value="RIBOc"/>
    <property type="match status" value="2"/>
</dbReference>
<evidence type="ECO:0000256" key="6">
    <source>
        <dbReference type="PROSITE-ProRule" id="PRU00657"/>
    </source>
</evidence>
<evidence type="ECO:0000256" key="1">
    <source>
        <dbReference type="ARBA" id="ARBA00022737"/>
    </source>
</evidence>
<dbReference type="Proteomes" id="UP001165289">
    <property type="component" value="Unassembled WGS sequence"/>
</dbReference>
<evidence type="ECO:0000313" key="9">
    <source>
        <dbReference type="EMBL" id="KAI6659783.1"/>
    </source>
</evidence>
<dbReference type="Gene3D" id="2.170.260.10">
    <property type="entry name" value="paz domain"/>
    <property type="match status" value="1"/>
</dbReference>
<evidence type="ECO:0000259" key="8">
    <source>
        <dbReference type="PROSITE" id="PS51327"/>
    </source>
</evidence>
<dbReference type="Gene3D" id="3.40.50.300">
    <property type="entry name" value="P-loop containing nucleotide triphosphate hydrolases"/>
    <property type="match status" value="1"/>
</dbReference>
<dbReference type="Gene3D" id="1.10.1520.10">
    <property type="entry name" value="Ribonuclease III domain"/>
    <property type="match status" value="2"/>
</dbReference>
<dbReference type="Gene3D" id="3.30.160.380">
    <property type="entry name" value="Dicer dimerisation domain"/>
    <property type="match status" value="1"/>
</dbReference>
<feature type="domain" description="RNase III" evidence="7">
    <location>
        <begin position="1084"/>
        <end position="1238"/>
    </location>
</feature>
<dbReference type="SUPFAM" id="SSF69065">
    <property type="entry name" value="RNase III domain-like"/>
    <property type="match status" value="2"/>
</dbReference>
<evidence type="ECO:0000259" key="7">
    <source>
        <dbReference type="PROSITE" id="PS50142"/>
    </source>
</evidence>
<keyword evidence="4" id="KW-0347">Helicase</keyword>
<dbReference type="GO" id="GO:0005524">
    <property type="term" value="F:ATP binding"/>
    <property type="evidence" value="ECO:0007669"/>
    <property type="project" value="UniProtKB-KW"/>
</dbReference>
<evidence type="ECO:0000256" key="4">
    <source>
        <dbReference type="ARBA" id="ARBA00022806"/>
    </source>
</evidence>
<dbReference type="GO" id="GO:0004386">
    <property type="term" value="F:helicase activity"/>
    <property type="evidence" value="ECO:0007669"/>
    <property type="project" value="UniProtKB-KW"/>
</dbReference>
<dbReference type="InterPro" id="IPR000999">
    <property type="entry name" value="RNase_III_dom"/>
</dbReference>
<dbReference type="InterPro" id="IPR036389">
    <property type="entry name" value="RNase_III_sf"/>
</dbReference>
<dbReference type="GO" id="GO:0006396">
    <property type="term" value="P:RNA processing"/>
    <property type="evidence" value="ECO:0007669"/>
    <property type="project" value="InterPro"/>
</dbReference>
<keyword evidence="6" id="KW-0694">RNA-binding</keyword>
<dbReference type="GO" id="GO:0003723">
    <property type="term" value="F:RNA binding"/>
    <property type="evidence" value="ECO:0007669"/>
    <property type="project" value="UniProtKB-UniRule"/>
</dbReference>
<protein>
    <submittedName>
        <fullName evidence="9">Endoribonuclease Dicer-like protein 2-like</fullName>
    </submittedName>
</protein>
<dbReference type="Pfam" id="PF03368">
    <property type="entry name" value="Dicer_dimer"/>
    <property type="match status" value="1"/>
</dbReference>
<name>A0AAV7KFY4_9METZ</name>
<keyword evidence="2" id="KW-0547">Nucleotide-binding</keyword>
<dbReference type="PROSITE" id="PS50142">
    <property type="entry name" value="RNASE_3_2"/>
    <property type="match status" value="2"/>
</dbReference>
<dbReference type="PANTHER" id="PTHR14950">
    <property type="entry name" value="DICER-RELATED"/>
    <property type="match status" value="1"/>
</dbReference>
<dbReference type="InterPro" id="IPR038248">
    <property type="entry name" value="Dicer_dimer_sf"/>
</dbReference>
<proteinExistence type="predicted"/>
<keyword evidence="5" id="KW-0067">ATP-binding</keyword>
<feature type="domain" description="RNase III" evidence="7">
    <location>
        <begin position="1327"/>
        <end position="1490"/>
    </location>
</feature>
<evidence type="ECO:0000256" key="3">
    <source>
        <dbReference type="ARBA" id="ARBA00022801"/>
    </source>
</evidence>
<dbReference type="PROSITE" id="PS51327">
    <property type="entry name" value="DICER_DSRBF"/>
    <property type="match status" value="1"/>
</dbReference>
<comment type="caution">
    <text evidence="9">The sequence shown here is derived from an EMBL/GenBank/DDBJ whole genome shotgun (WGS) entry which is preliminary data.</text>
</comment>
<feature type="domain" description="Dicer dsRNA-binding fold" evidence="8">
    <location>
        <begin position="637"/>
        <end position="744"/>
    </location>
</feature>
<dbReference type="PANTHER" id="PTHR14950:SF37">
    <property type="entry name" value="ENDORIBONUCLEASE DICER"/>
    <property type="match status" value="1"/>
</dbReference>
<organism evidence="9 10">
    <name type="scientific">Oopsacas minuta</name>
    <dbReference type="NCBI Taxonomy" id="111878"/>
    <lineage>
        <taxon>Eukaryota</taxon>
        <taxon>Metazoa</taxon>
        <taxon>Porifera</taxon>
        <taxon>Hexactinellida</taxon>
        <taxon>Hexasterophora</taxon>
        <taxon>Lyssacinosida</taxon>
        <taxon>Leucopsacidae</taxon>
        <taxon>Oopsacas</taxon>
    </lineage>
</organism>